<dbReference type="EMBL" id="GG662712">
    <property type="protein sequence ID" value="EWS74627.1"/>
    <property type="molecule type" value="Genomic_DNA"/>
</dbReference>
<gene>
    <name evidence="2" type="ORF">TTHERM_000049483</name>
</gene>
<keyword evidence="1" id="KW-1133">Transmembrane helix</keyword>
<evidence type="ECO:0000313" key="2">
    <source>
        <dbReference type="EMBL" id="EWS74627.1"/>
    </source>
</evidence>
<evidence type="ECO:0000313" key="3">
    <source>
        <dbReference type="Proteomes" id="UP000009168"/>
    </source>
</evidence>
<dbReference type="KEGG" id="tet:TTHERM_000049483"/>
<accession>W7XBC3</accession>
<dbReference type="AlphaFoldDB" id="W7XBC3"/>
<organism evidence="2 3">
    <name type="scientific">Tetrahymena thermophila (strain SB210)</name>
    <dbReference type="NCBI Taxonomy" id="312017"/>
    <lineage>
        <taxon>Eukaryota</taxon>
        <taxon>Sar</taxon>
        <taxon>Alveolata</taxon>
        <taxon>Ciliophora</taxon>
        <taxon>Intramacronucleata</taxon>
        <taxon>Oligohymenophorea</taxon>
        <taxon>Hymenostomatida</taxon>
        <taxon>Tetrahymenina</taxon>
        <taxon>Tetrahymenidae</taxon>
        <taxon>Tetrahymena</taxon>
    </lineage>
</organism>
<name>W7XBC3_TETTS</name>
<dbReference type="InParanoid" id="W7XBC3"/>
<reference evidence="3" key="1">
    <citation type="journal article" date="2006" name="PLoS Biol.">
        <title>Macronuclear genome sequence of the ciliate Tetrahymena thermophila, a model eukaryote.</title>
        <authorList>
            <person name="Eisen J.A."/>
            <person name="Coyne R.S."/>
            <person name="Wu M."/>
            <person name="Wu D."/>
            <person name="Thiagarajan M."/>
            <person name="Wortman J.R."/>
            <person name="Badger J.H."/>
            <person name="Ren Q."/>
            <person name="Amedeo P."/>
            <person name="Jones K.M."/>
            <person name="Tallon L.J."/>
            <person name="Delcher A.L."/>
            <person name="Salzberg S.L."/>
            <person name="Silva J.C."/>
            <person name="Haas B.J."/>
            <person name="Majoros W.H."/>
            <person name="Farzad M."/>
            <person name="Carlton J.M."/>
            <person name="Smith R.K. Jr."/>
            <person name="Garg J."/>
            <person name="Pearlman R.E."/>
            <person name="Karrer K.M."/>
            <person name="Sun L."/>
            <person name="Manning G."/>
            <person name="Elde N.C."/>
            <person name="Turkewitz A.P."/>
            <person name="Asai D.J."/>
            <person name="Wilkes D.E."/>
            <person name="Wang Y."/>
            <person name="Cai H."/>
            <person name="Collins K."/>
            <person name="Stewart B.A."/>
            <person name="Lee S.R."/>
            <person name="Wilamowska K."/>
            <person name="Weinberg Z."/>
            <person name="Ruzzo W.L."/>
            <person name="Wloga D."/>
            <person name="Gaertig J."/>
            <person name="Frankel J."/>
            <person name="Tsao C.-C."/>
            <person name="Gorovsky M.A."/>
            <person name="Keeling P.J."/>
            <person name="Waller R.F."/>
            <person name="Patron N.J."/>
            <person name="Cherry J.M."/>
            <person name="Stover N.A."/>
            <person name="Krieger C.J."/>
            <person name="del Toro C."/>
            <person name="Ryder H.F."/>
            <person name="Williamson S.C."/>
            <person name="Barbeau R.A."/>
            <person name="Hamilton E.P."/>
            <person name="Orias E."/>
        </authorList>
    </citation>
    <scope>NUCLEOTIDE SEQUENCE [LARGE SCALE GENOMIC DNA]</scope>
    <source>
        <strain evidence="3">SB210</strain>
    </source>
</reference>
<dbReference type="RefSeq" id="XP_012652849.1">
    <property type="nucleotide sequence ID" value="XM_012797395.1"/>
</dbReference>
<dbReference type="Proteomes" id="UP000009168">
    <property type="component" value="Unassembled WGS sequence"/>
</dbReference>
<keyword evidence="1 2" id="KW-0812">Transmembrane</keyword>
<sequence length="147" mass="17551">MEINQKSNEQTIIVYLVTYYFLIKILLLYIFYKRVSSDSSSSNCFKIIKYQKNYLSVLKDIYINIPIITKQQIIIPMQIPLSEPGSLQLQSIEQRQDDGTIRTQKAQFNIHLIIILDLLFILNNRDQLYRDLLQQKLLNCYIQWQTR</sequence>
<protein>
    <submittedName>
        <fullName evidence="2">Transmembrane protein, putative</fullName>
    </submittedName>
</protein>
<feature type="transmembrane region" description="Helical" evidence="1">
    <location>
        <begin position="12"/>
        <end position="32"/>
    </location>
</feature>
<dbReference type="GeneID" id="24436999"/>
<evidence type="ECO:0000256" key="1">
    <source>
        <dbReference type="SAM" id="Phobius"/>
    </source>
</evidence>
<proteinExistence type="predicted"/>
<keyword evidence="1" id="KW-0472">Membrane</keyword>
<keyword evidence="3" id="KW-1185">Reference proteome</keyword>